<dbReference type="EMBL" id="UZAF01016210">
    <property type="protein sequence ID" value="VDO23232.1"/>
    <property type="molecule type" value="Genomic_DNA"/>
</dbReference>
<keyword evidence="4 15" id="KW-0812">Transmembrane</keyword>
<dbReference type="GO" id="GO:0005524">
    <property type="term" value="F:ATP binding"/>
    <property type="evidence" value="ECO:0007669"/>
    <property type="project" value="InterPro"/>
</dbReference>
<dbReference type="GO" id="GO:0007168">
    <property type="term" value="P:receptor guanylyl cyclase signaling pathway"/>
    <property type="evidence" value="ECO:0007669"/>
    <property type="project" value="TreeGrafter"/>
</dbReference>
<evidence type="ECO:0000256" key="13">
    <source>
        <dbReference type="RuleBase" id="RU000405"/>
    </source>
</evidence>
<protein>
    <recommendedName>
        <fullName evidence="3 14">Guanylate cyclase</fullName>
        <ecNumber evidence="3 14">4.6.1.2</ecNumber>
    </recommendedName>
</protein>
<evidence type="ECO:0000256" key="2">
    <source>
        <dbReference type="ARBA" id="ARBA00004479"/>
    </source>
</evidence>
<dbReference type="InterPro" id="IPR029787">
    <property type="entry name" value="Nucleotide_cyclase"/>
</dbReference>
<dbReference type="PROSITE" id="PS50011">
    <property type="entry name" value="PROTEIN_KINASE_DOM"/>
    <property type="match status" value="1"/>
</dbReference>
<dbReference type="Pfam" id="PF00211">
    <property type="entry name" value="Guanylate_cyc"/>
    <property type="match status" value="1"/>
</dbReference>
<dbReference type="Pfam" id="PF07714">
    <property type="entry name" value="PK_Tyr_Ser-Thr"/>
    <property type="match status" value="1"/>
</dbReference>
<dbReference type="InterPro" id="IPR000719">
    <property type="entry name" value="Prot_kinase_dom"/>
</dbReference>
<evidence type="ECO:0000259" key="17">
    <source>
        <dbReference type="PROSITE" id="PS50125"/>
    </source>
</evidence>
<evidence type="ECO:0000256" key="3">
    <source>
        <dbReference type="ARBA" id="ARBA00012202"/>
    </source>
</evidence>
<keyword evidence="10" id="KW-0325">Glycoprotein</keyword>
<dbReference type="PROSITE" id="PS50125">
    <property type="entry name" value="GUANYLATE_CYCLASE_2"/>
    <property type="match status" value="1"/>
</dbReference>
<evidence type="ECO:0000313" key="20">
    <source>
        <dbReference type="WBParaSite" id="HPLM_0000444101-mRNA-1"/>
    </source>
</evidence>
<reference evidence="20" key="1">
    <citation type="submission" date="2016-04" db="UniProtKB">
        <authorList>
            <consortium name="WormBaseParasite"/>
        </authorList>
    </citation>
    <scope>IDENTIFICATION</scope>
</reference>
<dbReference type="GO" id="GO:0035556">
    <property type="term" value="P:intracellular signal transduction"/>
    <property type="evidence" value="ECO:0007669"/>
    <property type="project" value="InterPro"/>
</dbReference>
<keyword evidence="8 15" id="KW-0472">Membrane</keyword>
<dbReference type="OrthoDB" id="4062651at2759"/>
<evidence type="ECO:0000256" key="6">
    <source>
        <dbReference type="ARBA" id="ARBA00022741"/>
    </source>
</evidence>
<dbReference type="GO" id="GO:0004383">
    <property type="term" value="F:guanylate cyclase activity"/>
    <property type="evidence" value="ECO:0007669"/>
    <property type="project" value="UniProtKB-EC"/>
</dbReference>
<dbReference type="InterPro" id="IPR018297">
    <property type="entry name" value="A/G_cyclase_CS"/>
</dbReference>
<dbReference type="Gene3D" id="3.30.70.1230">
    <property type="entry name" value="Nucleotide cyclase"/>
    <property type="match status" value="1"/>
</dbReference>
<dbReference type="InterPro" id="IPR001054">
    <property type="entry name" value="A/G_cyclase"/>
</dbReference>
<dbReference type="InterPro" id="IPR001828">
    <property type="entry name" value="ANF_lig-bd_rcpt"/>
</dbReference>
<keyword evidence="7 15" id="KW-1133">Transmembrane helix</keyword>
<comment type="subcellular location">
    <subcellularLocation>
        <location evidence="2">Membrane</location>
        <topology evidence="2">Single-pass type I membrane protein</topology>
    </subcellularLocation>
</comment>
<dbReference type="Gene3D" id="3.40.50.2300">
    <property type="match status" value="1"/>
</dbReference>
<dbReference type="GO" id="GO:0006935">
    <property type="term" value="P:chemotaxis"/>
    <property type="evidence" value="ECO:0007669"/>
    <property type="project" value="UniProtKB-ARBA"/>
</dbReference>
<dbReference type="InterPro" id="IPR001245">
    <property type="entry name" value="Ser-Thr/Tyr_kinase_cat_dom"/>
</dbReference>
<keyword evidence="12 14" id="KW-0141">cGMP biosynthesis</keyword>
<evidence type="ECO:0000256" key="10">
    <source>
        <dbReference type="ARBA" id="ARBA00023180"/>
    </source>
</evidence>
<dbReference type="SUPFAM" id="SSF55073">
    <property type="entry name" value="Nucleotide cyclase"/>
    <property type="match status" value="1"/>
</dbReference>
<evidence type="ECO:0000256" key="8">
    <source>
        <dbReference type="ARBA" id="ARBA00023136"/>
    </source>
</evidence>
<sequence>MASFARHLHDAFYAYGSALRKADSLEPDGRKSASVMTKAMQNSFFGLTGKVTFDSNSVRVPLYVVYGIDKNGQQQAFMKMSLSDEIKVNLTLLYTDEATSIWETRKGIRPLTRPLCGYSGTECPLSFWNQYLVYIIAGSSLALVLLISLTCLLIFTVRARRAELARLNAEWQIPSVTLVPIKVDRRSRRSLQSGPSTVTGDSVFDNDKSKYELYSMNKEMVLVTKHTPLQLTSAERTLFVKLRKLDHDNVNKFIGMSIDSNQFMVVWRICSRGSLQSIIAKGTFTFDSFFIVCIIRDISEGLFYLHRSFVGAVGTLSSSTCLVNDGWQVKISSYGIPHCVNRQAQKVSLWVAPEHLAESPVGESKPGDIYSFAIICSEVITRKPAWNIAERAENVDELIYRIKKGGLEPIRPELALDGVDVSNTLKYLQVKLSLVRDCWNQNPAIRPDIEFVCTQIREMMKTWNKTNLMDHVFAMLEDYTTTLELEVEDRTKELAEQKQKADILLGRMLPRQVAERLKLGQSVEPESFDSVTVFFSDVVKFTQLSAKCTPFQVVNLLNELYSNFDAIIEEHDVYKVESIGDGYLCVSGLPVRNGHAHIKQIVDMSLAFMDYVRQYRFRPLPRERVELRIGVNSGACVAGVVGLSMPRYCLFGDTVNTASRMESNGKPSHIHLSGSAHTLLVSTYPSQYETQRRGEVIIKGKGVMETFWVLSRNDRHSPTIAQQGEQVEKDEEVHGIHTNTTSSIHENETLYTEYKRKS</sequence>
<dbReference type="PANTHER" id="PTHR11920:SF495">
    <property type="entry name" value="RECEPTOR-TYPE GUANYLATE CYCLASE GCY-7"/>
    <property type="match status" value="1"/>
</dbReference>
<dbReference type="InterPro" id="IPR011009">
    <property type="entry name" value="Kinase-like_dom_sf"/>
</dbReference>
<evidence type="ECO:0000256" key="9">
    <source>
        <dbReference type="ARBA" id="ARBA00023170"/>
    </source>
</evidence>
<dbReference type="GO" id="GO:0005886">
    <property type="term" value="C:plasma membrane"/>
    <property type="evidence" value="ECO:0007669"/>
    <property type="project" value="TreeGrafter"/>
</dbReference>
<evidence type="ECO:0000259" key="16">
    <source>
        <dbReference type="PROSITE" id="PS50011"/>
    </source>
</evidence>
<dbReference type="SMART" id="SM00044">
    <property type="entry name" value="CYCc"/>
    <property type="match status" value="1"/>
</dbReference>
<dbReference type="STRING" id="6290.A0A158QKE8"/>
<comment type="similarity">
    <text evidence="13">Belongs to the adenylyl cyclase class-4/guanylyl cyclase family.</text>
</comment>
<dbReference type="GO" id="GO:0004016">
    <property type="term" value="F:adenylate cyclase activity"/>
    <property type="evidence" value="ECO:0007669"/>
    <property type="project" value="TreeGrafter"/>
</dbReference>
<gene>
    <name evidence="18" type="ORF">HPLM_LOCUS4433</name>
</gene>
<evidence type="ECO:0000313" key="18">
    <source>
        <dbReference type="EMBL" id="VDO23232.1"/>
    </source>
</evidence>
<dbReference type="FunFam" id="3.30.70.1230:FF:000023">
    <property type="entry name" value="Guanylate cyclase"/>
    <property type="match status" value="1"/>
</dbReference>
<dbReference type="Gene3D" id="1.10.510.10">
    <property type="entry name" value="Transferase(Phosphotransferase) domain 1"/>
    <property type="match status" value="1"/>
</dbReference>
<feature type="domain" description="Guanylate cyclase" evidence="17">
    <location>
        <begin position="532"/>
        <end position="662"/>
    </location>
</feature>
<feature type="transmembrane region" description="Helical" evidence="15">
    <location>
        <begin position="131"/>
        <end position="157"/>
    </location>
</feature>
<keyword evidence="11 13" id="KW-0456">Lyase</keyword>
<dbReference type="Proteomes" id="UP000268014">
    <property type="component" value="Unassembled WGS sequence"/>
</dbReference>
<keyword evidence="9" id="KW-0675">Receptor</keyword>
<dbReference type="GO" id="GO:0001653">
    <property type="term" value="F:peptide receptor activity"/>
    <property type="evidence" value="ECO:0007669"/>
    <property type="project" value="TreeGrafter"/>
</dbReference>
<organism evidence="20">
    <name type="scientific">Haemonchus placei</name>
    <name type="common">Barber's pole worm</name>
    <dbReference type="NCBI Taxonomy" id="6290"/>
    <lineage>
        <taxon>Eukaryota</taxon>
        <taxon>Metazoa</taxon>
        <taxon>Ecdysozoa</taxon>
        <taxon>Nematoda</taxon>
        <taxon>Chromadorea</taxon>
        <taxon>Rhabditida</taxon>
        <taxon>Rhabditina</taxon>
        <taxon>Rhabditomorpha</taxon>
        <taxon>Strongyloidea</taxon>
        <taxon>Trichostrongylidae</taxon>
        <taxon>Haemonchus</taxon>
    </lineage>
</organism>
<evidence type="ECO:0000256" key="7">
    <source>
        <dbReference type="ARBA" id="ARBA00022989"/>
    </source>
</evidence>
<dbReference type="Pfam" id="PF01094">
    <property type="entry name" value="ANF_receptor"/>
    <property type="match status" value="1"/>
</dbReference>
<evidence type="ECO:0000256" key="4">
    <source>
        <dbReference type="ARBA" id="ARBA00022692"/>
    </source>
</evidence>
<dbReference type="PROSITE" id="PS00452">
    <property type="entry name" value="GUANYLATE_CYCLASE_1"/>
    <property type="match status" value="1"/>
</dbReference>
<keyword evidence="5" id="KW-0732">Signal</keyword>
<keyword evidence="19" id="KW-1185">Reference proteome</keyword>
<dbReference type="GO" id="GO:0007635">
    <property type="term" value="P:chemosensory behavior"/>
    <property type="evidence" value="ECO:0007669"/>
    <property type="project" value="UniProtKB-ARBA"/>
</dbReference>
<dbReference type="SUPFAM" id="SSF56112">
    <property type="entry name" value="Protein kinase-like (PK-like)"/>
    <property type="match status" value="1"/>
</dbReference>
<dbReference type="InterPro" id="IPR028082">
    <property type="entry name" value="Peripla_BP_I"/>
</dbReference>
<proteinExistence type="inferred from homology"/>
<dbReference type="OMA" id="QQAYINI"/>
<evidence type="ECO:0000256" key="15">
    <source>
        <dbReference type="SAM" id="Phobius"/>
    </source>
</evidence>
<dbReference type="WBParaSite" id="HPLM_0000444101-mRNA-1">
    <property type="protein sequence ID" value="HPLM_0000444101-mRNA-1"/>
    <property type="gene ID" value="HPLM_0000444101"/>
</dbReference>
<keyword evidence="6" id="KW-0547">Nucleotide-binding</keyword>
<dbReference type="InterPro" id="IPR050401">
    <property type="entry name" value="Cyclic_nucleotide_synthase"/>
</dbReference>
<evidence type="ECO:0000256" key="1">
    <source>
        <dbReference type="ARBA" id="ARBA00001436"/>
    </source>
</evidence>
<dbReference type="EC" id="4.6.1.2" evidence="3 14"/>
<feature type="domain" description="Protein kinase" evidence="16">
    <location>
        <begin position="185"/>
        <end position="460"/>
    </location>
</feature>
<reference evidence="18 19" key="2">
    <citation type="submission" date="2018-11" db="EMBL/GenBank/DDBJ databases">
        <authorList>
            <consortium name="Pathogen Informatics"/>
        </authorList>
    </citation>
    <scope>NUCLEOTIDE SEQUENCE [LARGE SCALE GENOMIC DNA]</scope>
    <source>
        <strain evidence="18 19">MHpl1</strain>
    </source>
</reference>
<evidence type="ECO:0000313" key="19">
    <source>
        <dbReference type="Proteomes" id="UP000268014"/>
    </source>
</evidence>
<accession>A0A158QKE8</accession>
<dbReference type="GO" id="GO:0004672">
    <property type="term" value="F:protein kinase activity"/>
    <property type="evidence" value="ECO:0007669"/>
    <property type="project" value="InterPro"/>
</dbReference>
<dbReference type="AlphaFoldDB" id="A0A158QKE8"/>
<evidence type="ECO:0000256" key="5">
    <source>
        <dbReference type="ARBA" id="ARBA00022729"/>
    </source>
</evidence>
<dbReference type="PANTHER" id="PTHR11920">
    <property type="entry name" value="GUANYLYL CYCLASE"/>
    <property type="match status" value="1"/>
</dbReference>
<dbReference type="SUPFAM" id="SSF53822">
    <property type="entry name" value="Periplasmic binding protein-like I"/>
    <property type="match status" value="1"/>
</dbReference>
<evidence type="ECO:0000256" key="12">
    <source>
        <dbReference type="ARBA" id="ARBA00023293"/>
    </source>
</evidence>
<name>A0A158QKE8_HAEPC</name>
<comment type="catalytic activity">
    <reaction evidence="1 14">
        <text>GTP = 3',5'-cyclic GMP + diphosphate</text>
        <dbReference type="Rhea" id="RHEA:13665"/>
        <dbReference type="ChEBI" id="CHEBI:33019"/>
        <dbReference type="ChEBI" id="CHEBI:37565"/>
        <dbReference type="ChEBI" id="CHEBI:57746"/>
        <dbReference type="EC" id="4.6.1.2"/>
    </reaction>
</comment>
<evidence type="ECO:0000256" key="14">
    <source>
        <dbReference type="RuleBase" id="RU003431"/>
    </source>
</evidence>
<dbReference type="CDD" id="cd07302">
    <property type="entry name" value="CHD"/>
    <property type="match status" value="1"/>
</dbReference>
<evidence type="ECO:0000256" key="11">
    <source>
        <dbReference type="ARBA" id="ARBA00023239"/>
    </source>
</evidence>